<dbReference type="PIRSF" id="PIRSF000883">
    <property type="entry name" value="Pesterase_MJ0912"/>
    <property type="match status" value="1"/>
</dbReference>
<dbReference type="GO" id="GO:0032259">
    <property type="term" value="P:methylation"/>
    <property type="evidence" value="ECO:0007669"/>
    <property type="project" value="UniProtKB-KW"/>
</dbReference>
<evidence type="ECO:0000313" key="5">
    <source>
        <dbReference type="Proteomes" id="UP000614741"/>
    </source>
</evidence>
<dbReference type="InterPro" id="IPR029052">
    <property type="entry name" value="Metallo-depent_PP-like"/>
</dbReference>
<evidence type="ECO:0000313" key="4">
    <source>
        <dbReference type="EMBL" id="GIG39173.1"/>
    </source>
</evidence>
<dbReference type="Pfam" id="PF12850">
    <property type="entry name" value="Metallophos_2"/>
    <property type="match status" value="1"/>
</dbReference>
<evidence type="ECO:0000256" key="2">
    <source>
        <dbReference type="SAM" id="MobiDB-lite"/>
    </source>
</evidence>
<dbReference type="PANTHER" id="PTHR42850:SF2">
    <property type="entry name" value="BLL5683 PROTEIN"/>
    <property type="match status" value="1"/>
</dbReference>
<dbReference type="EMBL" id="BONP01000004">
    <property type="protein sequence ID" value="GIG39173.1"/>
    <property type="molecule type" value="Genomic_DNA"/>
</dbReference>
<dbReference type="InterPro" id="IPR050126">
    <property type="entry name" value="Ap4A_hydrolase"/>
</dbReference>
<protein>
    <submittedName>
        <fullName evidence="4">DNA methylase</fullName>
    </submittedName>
</protein>
<keyword evidence="5" id="KW-1185">Reference proteome</keyword>
<comment type="similarity">
    <text evidence="1">Belongs to the metallophosphoesterase superfamily. YfcE family.</text>
</comment>
<sequence length="271" mass="29728">MARAGPERRGPQRVRPRAERYVRRMRIAVMSDVHGNLLALDAVLDDITSHAVDVTVNLGDLLSGPLCPRETADRLRELDLLTVRGNHERQVLETPVGGMGPSDRHAHDALAPEHLTWLAGLPLTLELDGDVLAFHGSPSDDLQYLLHTVEVTGARDATTDEVMDRLGPHARRRLLLCGHTHLPGSLALPTGVLVVNPGSVGWPAYEDDAPHPHVMEAGTPHARYALVEDVDGRWDVTFRAVEYDWDRAADTADGHGRPDVAHALRTGRLPR</sequence>
<dbReference type="InterPro" id="IPR024654">
    <property type="entry name" value="Calcineurin-like_PHP_lpxH"/>
</dbReference>
<keyword evidence="4" id="KW-0489">Methyltransferase</keyword>
<keyword evidence="4" id="KW-0808">Transferase</keyword>
<dbReference type="GO" id="GO:0008168">
    <property type="term" value="F:methyltransferase activity"/>
    <property type="evidence" value="ECO:0007669"/>
    <property type="project" value="UniProtKB-KW"/>
</dbReference>
<dbReference type="InterPro" id="IPR011152">
    <property type="entry name" value="Pesterase_MJ0912"/>
</dbReference>
<gene>
    <name evidence="4" type="ORF">Cph01nite_09350</name>
</gene>
<name>A0ABQ4DII0_9CELL</name>
<evidence type="ECO:0000256" key="1">
    <source>
        <dbReference type="ARBA" id="ARBA00008950"/>
    </source>
</evidence>
<dbReference type="CDD" id="cd00838">
    <property type="entry name" value="MPP_superfamily"/>
    <property type="match status" value="1"/>
</dbReference>
<organism evidence="4 5">
    <name type="scientific">Cellulomonas phragmiteti</name>
    <dbReference type="NCBI Taxonomy" id="478780"/>
    <lineage>
        <taxon>Bacteria</taxon>
        <taxon>Bacillati</taxon>
        <taxon>Actinomycetota</taxon>
        <taxon>Actinomycetes</taxon>
        <taxon>Micrococcales</taxon>
        <taxon>Cellulomonadaceae</taxon>
        <taxon>Cellulomonas</taxon>
    </lineage>
</organism>
<comment type="caution">
    <text evidence="4">The sequence shown here is derived from an EMBL/GenBank/DDBJ whole genome shotgun (WGS) entry which is preliminary data.</text>
</comment>
<feature type="compositionally biased region" description="Basic and acidic residues" evidence="2">
    <location>
        <begin position="249"/>
        <end position="262"/>
    </location>
</feature>
<feature type="region of interest" description="Disordered" evidence="2">
    <location>
        <begin position="249"/>
        <end position="271"/>
    </location>
</feature>
<dbReference type="PANTHER" id="PTHR42850">
    <property type="entry name" value="METALLOPHOSPHOESTERASE"/>
    <property type="match status" value="1"/>
</dbReference>
<evidence type="ECO:0000259" key="3">
    <source>
        <dbReference type="Pfam" id="PF12850"/>
    </source>
</evidence>
<accession>A0ABQ4DII0</accession>
<dbReference type="Proteomes" id="UP000614741">
    <property type="component" value="Unassembled WGS sequence"/>
</dbReference>
<dbReference type="SUPFAM" id="SSF56300">
    <property type="entry name" value="Metallo-dependent phosphatases"/>
    <property type="match status" value="1"/>
</dbReference>
<proteinExistence type="inferred from homology"/>
<feature type="domain" description="Calcineurin-like phosphoesterase" evidence="3">
    <location>
        <begin position="25"/>
        <end position="205"/>
    </location>
</feature>
<reference evidence="4 5" key="1">
    <citation type="submission" date="2021-01" db="EMBL/GenBank/DDBJ databases">
        <title>Whole genome shotgun sequence of Cellulomonas phragmiteti NBRC 110785.</title>
        <authorList>
            <person name="Komaki H."/>
            <person name="Tamura T."/>
        </authorList>
    </citation>
    <scope>NUCLEOTIDE SEQUENCE [LARGE SCALE GENOMIC DNA]</scope>
    <source>
        <strain evidence="4 5">NBRC 110785</strain>
    </source>
</reference>
<dbReference type="Gene3D" id="3.60.21.10">
    <property type="match status" value="1"/>
</dbReference>